<reference evidence="3 5" key="1">
    <citation type="journal article" date="2015" name="Science">
        <title>Genetic determinants of in vivo fitness and diet responsiveness in multiple human gut Bacteroides.</title>
        <authorList>
            <person name="Wu M."/>
            <person name="McNulty N.P."/>
            <person name="Rodionov D.A."/>
            <person name="Khoroshkin M.S."/>
            <person name="Griffin N.W."/>
            <person name="Cheng J."/>
            <person name="Latreille P."/>
            <person name="Kerstetter R.A."/>
            <person name="Terrapon N."/>
            <person name="Henrissat B."/>
            <person name="Osterman A.L."/>
            <person name="Gordon J.I."/>
        </authorList>
    </citation>
    <scope>NUCLEOTIDE SEQUENCE [LARGE SCALE GENOMIC DNA]</scope>
    <source>
        <strain evidence="3 5">WH2</strain>
    </source>
</reference>
<dbReference type="AlphaFoldDB" id="A0A0P0GHF7"/>
<sequence>MIEVNKNRTKTDEAWERLYARLDEDNLLAGAGREGVVRRKLLLKWGTLAAAVIAGFVYLASALWFVPGGEIESLNLVTQENREASMLVTTLEDGSVVYLAQESTLKYPEHFATDKREVNLQGEAFFDVAKKHEQTFLIETEKVQIEVLGTAFNVRSHGDDSFRLSVQRGRVKVSLKQGGQSVLVNAGETVTLQARQLQLSETGDSDEFRQYTKNIRFKDECLEDILRVVNAEASALQIQTASPVLSKRKLTIEFENNSPETVAELICWALSLKCSREGDKLILSE</sequence>
<evidence type="ECO:0000313" key="4">
    <source>
        <dbReference type="EMBL" id="RGS31266.1"/>
    </source>
</evidence>
<dbReference type="EMBL" id="QRVJ01000042">
    <property type="protein sequence ID" value="RGS31266.1"/>
    <property type="molecule type" value="Genomic_DNA"/>
</dbReference>
<dbReference type="Proteomes" id="UP000061809">
    <property type="component" value="Chromosome"/>
</dbReference>
<keyword evidence="1" id="KW-0812">Transmembrane</keyword>
<evidence type="ECO:0000313" key="6">
    <source>
        <dbReference type="Proteomes" id="UP000283341"/>
    </source>
</evidence>
<feature type="domain" description="FecR protein" evidence="2">
    <location>
        <begin position="84"/>
        <end position="172"/>
    </location>
</feature>
<name>A0A0P0GHF7_9BACE</name>
<dbReference type="PATRIC" id="fig|246787.4.peg.4824"/>
<evidence type="ECO:0000259" key="2">
    <source>
        <dbReference type="Pfam" id="PF04773"/>
    </source>
</evidence>
<dbReference type="Gene3D" id="2.60.120.1440">
    <property type="match status" value="1"/>
</dbReference>
<dbReference type="Pfam" id="PF04773">
    <property type="entry name" value="FecR"/>
    <property type="match status" value="1"/>
</dbReference>
<proteinExistence type="predicted"/>
<evidence type="ECO:0000313" key="5">
    <source>
        <dbReference type="Proteomes" id="UP000061809"/>
    </source>
</evidence>
<keyword evidence="1" id="KW-1133">Transmembrane helix</keyword>
<dbReference type="PIRSF" id="PIRSF018266">
    <property type="entry name" value="FecR"/>
    <property type="match status" value="1"/>
</dbReference>
<dbReference type="EMBL" id="CP012801">
    <property type="protein sequence ID" value="ALJ61882.1"/>
    <property type="molecule type" value="Genomic_DNA"/>
</dbReference>
<dbReference type="GO" id="GO:0016989">
    <property type="term" value="F:sigma factor antagonist activity"/>
    <property type="evidence" value="ECO:0007669"/>
    <property type="project" value="TreeGrafter"/>
</dbReference>
<reference evidence="4 6" key="2">
    <citation type="submission" date="2018-08" db="EMBL/GenBank/DDBJ databases">
        <title>A genome reference for cultivated species of the human gut microbiota.</title>
        <authorList>
            <person name="Zou Y."/>
            <person name="Xue W."/>
            <person name="Luo G."/>
        </authorList>
    </citation>
    <scope>NUCLEOTIDE SEQUENCE [LARGE SCALE GENOMIC DNA]</scope>
    <source>
        <strain evidence="4 6">AF22-3AC</strain>
    </source>
</reference>
<accession>A0A0P0GHF7</accession>
<dbReference type="RefSeq" id="WP_029427684.1">
    <property type="nucleotide sequence ID" value="NZ_CP012801.1"/>
</dbReference>
<gene>
    <name evidence="3" type="ORF">BcellWH2_04668</name>
    <name evidence="4" type="ORF">DWX97_25235</name>
</gene>
<protein>
    <submittedName>
        <fullName evidence="3">Fec operon regulator FecR</fullName>
    </submittedName>
    <submittedName>
        <fullName evidence="4">FecR family protein</fullName>
    </submittedName>
</protein>
<evidence type="ECO:0000313" key="3">
    <source>
        <dbReference type="EMBL" id="ALJ61882.1"/>
    </source>
</evidence>
<dbReference type="PANTHER" id="PTHR30273:SF2">
    <property type="entry name" value="PROTEIN FECR"/>
    <property type="match status" value="1"/>
</dbReference>
<dbReference type="PANTHER" id="PTHR30273">
    <property type="entry name" value="PERIPLASMIC SIGNAL SENSOR AND SIGMA FACTOR ACTIVATOR FECR-RELATED"/>
    <property type="match status" value="1"/>
</dbReference>
<dbReference type="InterPro" id="IPR012373">
    <property type="entry name" value="Ferrdict_sens_TM"/>
</dbReference>
<organism evidence="3 5">
    <name type="scientific">Bacteroides cellulosilyticus</name>
    <dbReference type="NCBI Taxonomy" id="246787"/>
    <lineage>
        <taxon>Bacteria</taxon>
        <taxon>Pseudomonadati</taxon>
        <taxon>Bacteroidota</taxon>
        <taxon>Bacteroidia</taxon>
        <taxon>Bacteroidales</taxon>
        <taxon>Bacteroidaceae</taxon>
        <taxon>Bacteroides</taxon>
    </lineage>
</organism>
<dbReference type="Gene3D" id="3.55.50.30">
    <property type="match status" value="1"/>
</dbReference>
<dbReference type="KEGG" id="bcel:BcellWH2_04668"/>
<dbReference type="Proteomes" id="UP000283341">
    <property type="component" value="Unassembled WGS sequence"/>
</dbReference>
<keyword evidence="1" id="KW-0472">Membrane</keyword>
<dbReference type="InterPro" id="IPR006860">
    <property type="entry name" value="FecR"/>
</dbReference>
<evidence type="ECO:0000256" key="1">
    <source>
        <dbReference type="SAM" id="Phobius"/>
    </source>
</evidence>
<feature type="transmembrane region" description="Helical" evidence="1">
    <location>
        <begin position="42"/>
        <end position="66"/>
    </location>
</feature>